<dbReference type="SUPFAM" id="SSF53474">
    <property type="entry name" value="alpha/beta-Hydrolases"/>
    <property type="match status" value="1"/>
</dbReference>
<evidence type="ECO:0000313" key="1">
    <source>
        <dbReference type="EMBL" id="GAA5502614.1"/>
    </source>
</evidence>
<reference evidence="1 2" key="1">
    <citation type="submission" date="2024-02" db="EMBL/GenBank/DDBJ databases">
        <title>Deinococcus xinjiangensis NBRC 107630.</title>
        <authorList>
            <person name="Ichikawa N."/>
            <person name="Katano-Makiyama Y."/>
            <person name="Hidaka K."/>
        </authorList>
    </citation>
    <scope>NUCLEOTIDE SEQUENCE [LARGE SCALE GENOMIC DNA]</scope>
    <source>
        <strain evidence="1 2">NBRC 107630</strain>
    </source>
</reference>
<protein>
    <submittedName>
        <fullName evidence="1">Uncharacterized protein YbbA</fullName>
    </submittedName>
</protein>
<dbReference type="InterPro" id="IPR000801">
    <property type="entry name" value="Esterase-like"/>
</dbReference>
<name>A0ABP9VBJ3_9DEIO</name>
<proteinExistence type="predicted"/>
<keyword evidence="2" id="KW-1185">Reference proteome</keyword>
<organism evidence="1 2">
    <name type="scientific">Deinococcus xinjiangensis</name>
    <dbReference type="NCBI Taxonomy" id="457454"/>
    <lineage>
        <taxon>Bacteria</taxon>
        <taxon>Thermotogati</taxon>
        <taxon>Deinococcota</taxon>
        <taxon>Deinococci</taxon>
        <taxon>Deinococcales</taxon>
        <taxon>Deinococcaceae</taxon>
        <taxon>Deinococcus</taxon>
    </lineage>
</organism>
<dbReference type="Pfam" id="PF00756">
    <property type="entry name" value="Esterase"/>
    <property type="match status" value="1"/>
</dbReference>
<dbReference type="InterPro" id="IPR029058">
    <property type="entry name" value="AB_hydrolase_fold"/>
</dbReference>
<dbReference type="RefSeq" id="WP_353542581.1">
    <property type="nucleotide sequence ID" value="NZ_BAABRN010000026.1"/>
</dbReference>
<dbReference type="EMBL" id="BAABRN010000026">
    <property type="protein sequence ID" value="GAA5502614.1"/>
    <property type="molecule type" value="Genomic_DNA"/>
</dbReference>
<sequence>MSKLAWQPYAAQKHSTVTGTLMQLAGVQDAHHPPRTVLVWLPPSYAASQQHYPVIYFHDGQNVFDDATSCSGEWHADEILTELAAEGLEAIAVGVPNGGDDRRFYEYSPIPSADSALPLGGGGSDYVAYLADTVKPLVDAEFRTLPDAAHTTVIGSSMGGVISLQAIQQRPDVFGHAGLMSPAFWTNDGYSLEQTALLPAPSGRIWVDVGGKESDDPERASAYWQDAAQFADLLRPRLAERLRFVSDPDAIHHETAWAKRLPAALRFLVWGL</sequence>
<dbReference type="PANTHER" id="PTHR48098:SF6">
    <property type="entry name" value="FERRI-BACILLIBACTIN ESTERASE BESA"/>
    <property type="match status" value="1"/>
</dbReference>
<dbReference type="Proteomes" id="UP001458946">
    <property type="component" value="Unassembled WGS sequence"/>
</dbReference>
<gene>
    <name evidence="1" type="primary">ybbA</name>
    <name evidence="1" type="ORF">Dxin01_02358</name>
</gene>
<dbReference type="Gene3D" id="3.40.50.1820">
    <property type="entry name" value="alpha/beta hydrolase"/>
    <property type="match status" value="1"/>
</dbReference>
<comment type="caution">
    <text evidence="1">The sequence shown here is derived from an EMBL/GenBank/DDBJ whole genome shotgun (WGS) entry which is preliminary data.</text>
</comment>
<dbReference type="InterPro" id="IPR050583">
    <property type="entry name" value="Mycobacterial_A85_antigen"/>
</dbReference>
<accession>A0ABP9VBJ3</accession>
<dbReference type="PANTHER" id="PTHR48098">
    <property type="entry name" value="ENTEROCHELIN ESTERASE-RELATED"/>
    <property type="match status" value="1"/>
</dbReference>
<evidence type="ECO:0000313" key="2">
    <source>
        <dbReference type="Proteomes" id="UP001458946"/>
    </source>
</evidence>